<evidence type="ECO:0000313" key="2">
    <source>
        <dbReference type="Proteomes" id="UP000324222"/>
    </source>
</evidence>
<proteinExistence type="predicted"/>
<reference evidence="1 2" key="1">
    <citation type="submission" date="2019-05" db="EMBL/GenBank/DDBJ databases">
        <title>Another draft genome of Portunus trituberculatus and its Hox gene families provides insights of decapod evolution.</title>
        <authorList>
            <person name="Jeong J.-H."/>
            <person name="Song I."/>
            <person name="Kim S."/>
            <person name="Choi T."/>
            <person name="Kim D."/>
            <person name="Ryu S."/>
            <person name="Kim W."/>
        </authorList>
    </citation>
    <scope>NUCLEOTIDE SEQUENCE [LARGE SCALE GENOMIC DNA]</scope>
    <source>
        <tissue evidence="1">Muscle</tissue>
    </source>
</reference>
<comment type="caution">
    <text evidence="1">The sequence shown here is derived from an EMBL/GenBank/DDBJ whole genome shotgun (WGS) entry which is preliminary data.</text>
</comment>
<evidence type="ECO:0000313" key="1">
    <source>
        <dbReference type="EMBL" id="MPC44113.1"/>
    </source>
</evidence>
<accession>A0A5B7FG73</accession>
<gene>
    <name evidence="1" type="ORF">E2C01_037777</name>
</gene>
<keyword evidence="2" id="KW-1185">Reference proteome</keyword>
<dbReference type="AlphaFoldDB" id="A0A5B7FG73"/>
<dbReference type="Proteomes" id="UP000324222">
    <property type="component" value="Unassembled WGS sequence"/>
</dbReference>
<sequence>MEEIMEENFHDESELYTRKHLENKLKEHFGDSLVVTSLPGKPTIFTFRRAFSEIVHQSWYDERCPDPLSEKQRMVHTVAEIVAAEMRAMACECNVYPSPCSLELSDLQATVP</sequence>
<organism evidence="1 2">
    <name type="scientific">Portunus trituberculatus</name>
    <name type="common">Swimming crab</name>
    <name type="synonym">Neptunus trituberculatus</name>
    <dbReference type="NCBI Taxonomy" id="210409"/>
    <lineage>
        <taxon>Eukaryota</taxon>
        <taxon>Metazoa</taxon>
        <taxon>Ecdysozoa</taxon>
        <taxon>Arthropoda</taxon>
        <taxon>Crustacea</taxon>
        <taxon>Multicrustacea</taxon>
        <taxon>Malacostraca</taxon>
        <taxon>Eumalacostraca</taxon>
        <taxon>Eucarida</taxon>
        <taxon>Decapoda</taxon>
        <taxon>Pleocyemata</taxon>
        <taxon>Brachyura</taxon>
        <taxon>Eubrachyura</taxon>
        <taxon>Portunoidea</taxon>
        <taxon>Portunidae</taxon>
        <taxon>Portuninae</taxon>
        <taxon>Portunus</taxon>
    </lineage>
</organism>
<dbReference type="EMBL" id="VSRR010006131">
    <property type="protein sequence ID" value="MPC44113.1"/>
    <property type="molecule type" value="Genomic_DNA"/>
</dbReference>
<name>A0A5B7FG73_PORTR</name>
<protein>
    <submittedName>
        <fullName evidence="1">Uncharacterized protein</fullName>
    </submittedName>
</protein>